<evidence type="ECO:0000256" key="1">
    <source>
        <dbReference type="SAM" id="MobiDB-lite"/>
    </source>
</evidence>
<dbReference type="HOGENOM" id="CLU_1297178_0_0_1"/>
<proteinExistence type="predicted"/>
<name>A0A0C3LFD3_9AGAM</name>
<dbReference type="Proteomes" id="UP000054248">
    <property type="component" value="Unassembled WGS sequence"/>
</dbReference>
<feature type="compositionally biased region" description="Low complexity" evidence="1">
    <location>
        <begin position="24"/>
        <end position="35"/>
    </location>
</feature>
<evidence type="ECO:0000313" key="3">
    <source>
        <dbReference type="Proteomes" id="UP000054248"/>
    </source>
</evidence>
<gene>
    <name evidence="2" type="ORF">M407DRAFT_212672</name>
</gene>
<dbReference type="EMBL" id="KN822953">
    <property type="protein sequence ID" value="KIO32678.1"/>
    <property type="molecule type" value="Genomic_DNA"/>
</dbReference>
<evidence type="ECO:0000313" key="2">
    <source>
        <dbReference type="EMBL" id="KIO32678.1"/>
    </source>
</evidence>
<accession>A0A0C3LFD3</accession>
<organism evidence="2 3">
    <name type="scientific">Tulasnella calospora MUT 4182</name>
    <dbReference type="NCBI Taxonomy" id="1051891"/>
    <lineage>
        <taxon>Eukaryota</taxon>
        <taxon>Fungi</taxon>
        <taxon>Dikarya</taxon>
        <taxon>Basidiomycota</taxon>
        <taxon>Agaricomycotina</taxon>
        <taxon>Agaricomycetes</taxon>
        <taxon>Cantharellales</taxon>
        <taxon>Tulasnellaceae</taxon>
        <taxon>Tulasnella</taxon>
    </lineage>
</organism>
<dbReference type="AlphaFoldDB" id="A0A0C3LFD3"/>
<keyword evidence="3" id="KW-1185">Reference proteome</keyword>
<reference evidence="2 3" key="1">
    <citation type="submission" date="2014-04" db="EMBL/GenBank/DDBJ databases">
        <authorList>
            <consortium name="DOE Joint Genome Institute"/>
            <person name="Kuo A."/>
            <person name="Girlanda M."/>
            <person name="Perotto S."/>
            <person name="Kohler A."/>
            <person name="Nagy L.G."/>
            <person name="Floudas D."/>
            <person name="Copeland A."/>
            <person name="Barry K.W."/>
            <person name="Cichocki N."/>
            <person name="Veneault-Fourrey C."/>
            <person name="LaButti K."/>
            <person name="Lindquist E.A."/>
            <person name="Lipzen A."/>
            <person name="Lundell T."/>
            <person name="Morin E."/>
            <person name="Murat C."/>
            <person name="Sun H."/>
            <person name="Tunlid A."/>
            <person name="Henrissat B."/>
            <person name="Grigoriev I.V."/>
            <person name="Hibbett D.S."/>
            <person name="Martin F."/>
            <person name="Nordberg H.P."/>
            <person name="Cantor M.N."/>
            <person name="Hua S.X."/>
        </authorList>
    </citation>
    <scope>NUCLEOTIDE SEQUENCE [LARGE SCALE GENOMIC DNA]</scope>
    <source>
        <strain evidence="2 3">MUT 4182</strain>
    </source>
</reference>
<feature type="compositionally biased region" description="Pro residues" evidence="1">
    <location>
        <begin position="36"/>
        <end position="51"/>
    </location>
</feature>
<feature type="non-terminal residue" evidence="2">
    <location>
        <position position="1"/>
    </location>
</feature>
<sequence>WHPLSSLCRFSPRLSALPSPPPKATTSEPSVGSPSLPAPHGPLPPAAPTSEPPTSFTLATAAAPASSKMRIPRKSSNTPGPTPPTTPPRTLSTLRHSSRPTLPHPPPLSKSPVASLLFTSGALVPEEASSRRTTIPMAPTRLLALLSPLLLLRAMVDRATSSSSISNATLPSPTVAPTAIGTRTLTFRLRLTTRPPWTSRQLPVFPPILLSRC</sequence>
<protein>
    <submittedName>
        <fullName evidence="2">Uncharacterized protein</fullName>
    </submittedName>
</protein>
<feature type="region of interest" description="Disordered" evidence="1">
    <location>
        <begin position="1"/>
        <end position="113"/>
    </location>
</feature>
<reference evidence="3" key="2">
    <citation type="submission" date="2015-01" db="EMBL/GenBank/DDBJ databases">
        <title>Evolutionary Origins and Diversification of the Mycorrhizal Mutualists.</title>
        <authorList>
            <consortium name="DOE Joint Genome Institute"/>
            <consortium name="Mycorrhizal Genomics Consortium"/>
            <person name="Kohler A."/>
            <person name="Kuo A."/>
            <person name="Nagy L.G."/>
            <person name="Floudas D."/>
            <person name="Copeland A."/>
            <person name="Barry K.W."/>
            <person name="Cichocki N."/>
            <person name="Veneault-Fourrey C."/>
            <person name="LaButti K."/>
            <person name="Lindquist E.A."/>
            <person name="Lipzen A."/>
            <person name="Lundell T."/>
            <person name="Morin E."/>
            <person name="Murat C."/>
            <person name="Riley R."/>
            <person name="Ohm R."/>
            <person name="Sun H."/>
            <person name="Tunlid A."/>
            <person name="Henrissat B."/>
            <person name="Grigoriev I.V."/>
            <person name="Hibbett D.S."/>
            <person name="Martin F."/>
        </authorList>
    </citation>
    <scope>NUCLEOTIDE SEQUENCE [LARGE SCALE GENOMIC DNA]</scope>
    <source>
        <strain evidence="3">MUT 4182</strain>
    </source>
</reference>